<dbReference type="Proteomes" id="UP000298631">
    <property type="component" value="Plasmid unnamed1"/>
</dbReference>
<keyword evidence="2" id="KW-1003">Cell membrane</keyword>
<comment type="function">
    <text evidence="7">Part of the tripartite ATP-independent periplasmic (TRAP) transport system.</text>
</comment>
<comment type="subunit">
    <text evidence="7">The complex comprises the extracytoplasmic solute receptor protein and the two transmembrane proteins.</text>
</comment>
<keyword evidence="6 7" id="KW-0472">Membrane</keyword>
<evidence type="ECO:0000313" key="10">
    <source>
        <dbReference type="Proteomes" id="UP000298631"/>
    </source>
</evidence>
<reference evidence="9 10" key="1">
    <citation type="submission" date="2019-05" db="EMBL/GenBank/DDBJ databases">
        <title>Pseudorhodobacter turbinis sp. nov., isolated from the gut of the Korean turban shell.</title>
        <authorList>
            <person name="Jeong Y.-S."/>
            <person name="Kang W.-R."/>
            <person name="Bae J.-W."/>
        </authorList>
    </citation>
    <scope>NUCLEOTIDE SEQUENCE [LARGE SCALE GENOMIC DNA]</scope>
    <source>
        <strain evidence="9 10">S12M18</strain>
        <plasmid evidence="9 10">unnamed1</plasmid>
    </source>
</reference>
<dbReference type="NCBIfam" id="TIGR00786">
    <property type="entry name" value="dctM"/>
    <property type="match status" value="1"/>
</dbReference>
<feature type="transmembrane region" description="Helical" evidence="7">
    <location>
        <begin position="171"/>
        <end position="196"/>
    </location>
</feature>
<dbReference type="InterPro" id="IPR004681">
    <property type="entry name" value="TRAP_DctM"/>
</dbReference>
<dbReference type="KEGG" id="pseb:EOK75_15940"/>
<comment type="similarity">
    <text evidence="7">Belongs to the TRAP transporter large permease family.</text>
</comment>
<feature type="transmembrane region" description="Helical" evidence="7">
    <location>
        <begin position="136"/>
        <end position="159"/>
    </location>
</feature>
<keyword evidence="9" id="KW-0614">Plasmid</keyword>
<gene>
    <name evidence="9" type="ORF">EOK75_15940</name>
</gene>
<keyword evidence="4 7" id="KW-0812">Transmembrane</keyword>
<feature type="domain" description="TRAP C4-dicarboxylate transport system permease DctM subunit" evidence="8">
    <location>
        <begin position="9"/>
        <end position="414"/>
    </location>
</feature>
<dbReference type="PANTHER" id="PTHR33362:SF5">
    <property type="entry name" value="C4-DICARBOXYLATE TRAP TRANSPORTER LARGE PERMEASE PROTEIN DCTM"/>
    <property type="match status" value="1"/>
</dbReference>
<evidence type="ECO:0000256" key="5">
    <source>
        <dbReference type="ARBA" id="ARBA00022989"/>
    </source>
</evidence>
<feature type="transmembrane region" description="Helical" evidence="7">
    <location>
        <begin position="330"/>
        <end position="350"/>
    </location>
</feature>
<dbReference type="Pfam" id="PF06808">
    <property type="entry name" value="DctM"/>
    <property type="match status" value="1"/>
</dbReference>
<dbReference type="PIRSF" id="PIRSF006066">
    <property type="entry name" value="HI0050"/>
    <property type="match status" value="1"/>
</dbReference>
<dbReference type="EMBL" id="CP039965">
    <property type="protein sequence ID" value="QCO57247.1"/>
    <property type="molecule type" value="Genomic_DNA"/>
</dbReference>
<evidence type="ECO:0000313" key="9">
    <source>
        <dbReference type="EMBL" id="QCO57247.1"/>
    </source>
</evidence>
<dbReference type="AlphaFoldDB" id="A0A4P8EJP9"/>
<evidence type="ECO:0000256" key="1">
    <source>
        <dbReference type="ARBA" id="ARBA00004429"/>
    </source>
</evidence>
<dbReference type="GO" id="GO:0022857">
    <property type="term" value="F:transmembrane transporter activity"/>
    <property type="evidence" value="ECO:0007669"/>
    <property type="project" value="UniProtKB-UniRule"/>
</dbReference>
<accession>A0A4P8EJP9</accession>
<geneLocation type="plasmid" evidence="9 10">
    <name>unnamed1</name>
</geneLocation>
<evidence type="ECO:0000256" key="6">
    <source>
        <dbReference type="ARBA" id="ARBA00023136"/>
    </source>
</evidence>
<keyword evidence="3 7" id="KW-0997">Cell inner membrane</keyword>
<dbReference type="GO" id="GO:0005886">
    <property type="term" value="C:plasma membrane"/>
    <property type="evidence" value="ECO:0007669"/>
    <property type="project" value="UniProtKB-SubCell"/>
</dbReference>
<comment type="subcellular location">
    <subcellularLocation>
        <location evidence="1 7">Cell inner membrane</location>
        <topology evidence="1 7">Multi-pass membrane protein</topology>
    </subcellularLocation>
</comment>
<feature type="transmembrane region" description="Helical" evidence="7">
    <location>
        <begin position="302"/>
        <end position="323"/>
    </location>
</feature>
<name>A0A4P8EJP9_9RHOB</name>
<dbReference type="RefSeq" id="WP_137195050.1">
    <property type="nucleotide sequence ID" value="NZ_CP039965.1"/>
</dbReference>
<evidence type="ECO:0000256" key="3">
    <source>
        <dbReference type="ARBA" id="ARBA00022519"/>
    </source>
</evidence>
<comment type="caution">
    <text evidence="7">Lacks conserved residue(s) required for the propagation of feature annotation.</text>
</comment>
<feature type="transmembrane region" description="Helical" evidence="7">
    <location>
        <begin position="270"/>
        <end position="290"/>
    </location>
</feature>
<evidence type="ECO:0000256" key="7">
    <source>
        <dbReference type="RuleBase" id="RU369079"/>
    </source>
</evidence>
<feature type="transmembrane region" description="Helical" evidence="7">
    <location>
        <begin position="365"/>
        <end position="383"/>
    </location>
</feature>
<dbReference type="PANTHER" id="PTHR33362">
    <property type="entry name" value="SIALIC ACID TRAP TRANSPORTER PERMEASE PROTEIN SIAT-RELATED"/>
    <property type="match status" value="1"/>
</dbReference>
<organism evidence="9 10">
    <name type="scientific">Pseudorhodobacter turbinis</name>
    <dbReference type="NCBI Taxonomy" id="2500533"/>
    <lineage>
        <taxon>Bacteria</taxon>
        <taxon>Pseudomonadati</taxon>
        <taxon>Pseudomonadota</taxon>
        <taxon>Alphaproteobacteria</taxon>
        <taxon>Rhodobacterales</taxon>
        <taxon>Paracoccaceae</taxon>
        <taxon>Pseudorhodobacter</taxon>
    </lineage>
</organism>
<keyword evidence="5 7" id="KW-1133">Transmembrane helix</keyword>
<evidence type="ECO:0000259" key="8">
    <source>
        <dbReference type="Pfam" id="PF06808"/>
    </source>
</evidence>
<keyword evidence="7" id="KW-0813">Transport</keyword>
<feature type="transmembrane region" description="Helical" evidence="7">
    <location>
        <begin position="216"/>
        <end position="249"/>
    </location>
</feature>
<evidence type="ECO:0000256" key="4">
    <source>
        <dbReference type="ARBA" id="ARBA00022692"/>
    </source>
</evidence>
<proteinExistence type="inferred from homology"/>
<evidence type="ECO:0000256" key="2">
    <source>
        <dbReference type="ARBA" id="ARBA00022475"/>
    </source>
</evidence>
<sequence length="420" mass="44899">MTGILIAVGALLLVLLRQPMVLVLAFAVICMHEFVARNSSIDFFIQDLWFTIDSDVLLPIPMFILAGNIMSKGQIAQRLIDIMVELTANLRGGLAVAAVLACAVFAAISGSSIVTLAAIGSIMYPALLREGYSRPFSLGLLCTGGTLGILIPPSIPMMLYGIITDTSIVNLFMGGVGPGILMVMTISVYCVVVAPIPSKGNFSGARLLTSLRRGGPALLLPIILLGGIYSGYFTATEAAVVSLVYALLIEGLIYRDLHLKDVGAMLGETIRLFGTLLPLLALAGSFNTILDYEGVPRMLVEWMSHWITNPITAGLTMNVILLLAGCFMDVGSAILILSPLLLPLMVSQGFDPVHVGVITTVNLEIGYITPPVGINLFIAMGVFRESFATIVRGVWPFVGLMIIPLLIITFVPWIVHVFVP</sequence>
<feature type="transmembrane region" description="Helical" evidence="7">
    <location>
        <begin position="49"/>
        <end position="71"/>
    </location>
</feature>
<feature type="transmembrane region" description="Helical" evidence="7">
    <location>
        <begin position="395"/>
        <end position="415"/>
    </location>
</feature>
<protein>
    <recommendedName>
        <fullName evidence="7">TRAP transporter large permease protein</fullName>
    </recommendedName>
</protein>
<dbReference type="OrthoDB" id="9790209at2"/>
<dbReference type="InterPro" id="IPR010656">
    <property type="entry name" value="DctM"/>
</dbReference>
<feature type="transmembrane region" description="Helical" evidence="7">
    <location>
        <begin position="92"/>
        <end position="124"/>
    </location>
</feature>
<keyword evidence="10" id="KW-1185">Reference proteome</keyword>